<dbReference type="SMART" id="SM00066">
    <property type="entry name" value="GAL4"/>
    <property type="match status" value="1"/>
</dbReference>
<sequence length="698" mass="78993">MATLPLSKTHFISGQRKPQKRKRIVMSCTECHRRKQKCDRQYPCCNCLKRGTQDLCQYDAEPKGCQAARRSSGEINTSETSCSTNMVHLCPPARPGPESASEFQDKIRGFGYSSHGNHNSMSLLRTIQSYGGQDTSLSNSPAINQPPFRSDANRKYKELVRQLPPPACIDILVQTFFSDINWQYDLLDEGSFREHLDAWGKISYSDLQVGFGRLALGTLVFPALLFQVLAHALLFHPPRDEMIDSLTMADMTFHDLGAEYSDIGAELLALLGKKDITIALVQADLLRASFLKSSGKVVEAWHALGATIRDAQEIGLHTGRIVPEQSPVGPKREKQNISLVGHRIWVVLHIWDVHMAVVLGRPIATDLQIDRFARTIEDDERRRELFSHWQTETDLPRPFDIILAGYNVAYRYFKDIHQMEYNGANSQDYPTVERIHVAIKQGSELLPSWCRLEDPDTKFDRLHECQWLPVAREGLSSLIHLVLLALHRPFMFSVANSRTEALKAGISILRAQERLFQQSEPHQRKVFNPVYASFDAIVLIAALCLVFPNEDQERLTECINVVERGLQRLDIIGQSNSMAKSAHDVVCSLYHRLRRRLSISETEEDARAFSSNSEWTFPNSDTDPSNGAPSELSFDTVLPPRPTHDLFFDQISSAQVPFMDTPDNLPLDPLIVNATDSWNFEGAFSDASFWSLMNQFDH</sequence>
<evidence type="ECO:0000313" key="9">
    <source>
        <dbReference type="EMBL" id="CAG8889839.1"/>
    </source>
</evidence>
<proteinExistence type="predicted"/>
<evidence type="ECO:0000256" key="3">
    <source>
        <dbReference type="ARBA" id="ARBA00023015"/>
    </source>
</evidence>
<dbReference type="InterPro" id="IPR007219">
    <property type="entry name" value="XnlR_reg_dom"/>
</dbReference>
<dbReference type="OrthoDB" id="5344325at2759"/>
<dbReference type="GO" id="GO:0005634">
    <property type="term" value="C:nucleus"/>
    <property type="evidence" value="ECO:0007669"/>
    <property type="project" value="UniProtKB-SubCell"/>
</dbReference>
<dbReference type="GO" id="GO:0008270">
    <property type="term" value="F:zinc ion binding"/>
    <property type="evidence" value="ECO:0007669"/>
    <property type="project" value="InterPro"/>
</dbReference>
<dbReference type="PROSITE" id="PS50048">
    <property type="entry name" value="ZN2_CY6_FUNGAL_2"/>
    <property type="match status" value="1"/>
</dbReference>
<keyword evidence="6" id="KW-0539">Nucleus</keyword>
<feature type="compositionally biased region" description="Polar residues" evidence="7">
    <location>
        <begin position="610"/>
        <end position="628"/>
    </location>
</feature>
<dbReference type="AlphaFoldDB" id="A0A9W4KB34"/>
<evidence type="ECO:0000313" key="10">
    <source>
        <dbReference type="Proteomes" id="UP001154252"/>
    </source>
</evidence>
<dbReference type="InterPro" id="IPR036864">
    <property type="entry name" value="Zn2-C6_fun-type_DNA-bd_sf"/>
</dbReference>
<dbReference type="GO" id="GO:0000981">
    <property type="term" value="F:DNA-binding transcription factor activity, RNA polymerase II-specific"/>
    <property type="evidence" value="ECO:0007669"/>
    <property type="project" value="InterPro"/>
</dbReference>
<accession>A0A9W4KB34</accession>
<protein>
    <recommendedName>
        <fullName evidence="8">Zn(2)-C6 fungal-type domain-containing protein</fullName>
    </recommendedName>
</protein>
<feature type="region of interest" description="Disordered" evidence="7">
    <location>
        <begin position="610"/>
        <end position="635"/>
    </location>
</feature>
<dbReference type="Gene3D" id="4.10.240.10">
    <property type="entry name" value="Zn(2)-C6 fungal-type DNA-binding domain"/>
    <property type="match status" value="1"/>
</dbReference>
<dbReference type="InterPro" id="IPR001138">
    <property type="entry name" value="Zn2Cys6_DnaBD"/>
</dbReference>
<dbReference type="CDD" id="cd12148">
    <property type="entry name" value="fungal_TF_MHR"/>
    <property type="match status" value="1"/>
</dbReference>
<dbReference type="GO" id="GO:0003677">
    <property type="term" value="F:DNA binding"/>
    <property type="evidence" value="ECO:0007669"/>
    <property type="project" value="UniProtKB-KW"/>
</dbReference>
<comment type="caution">
    <text evidence="9">The sequence shown here is derived from an EMBL/GenBank/DDBJ whole genome shotgun (WGS) entry which is preliminary data.</text>
</comment>
<dbReference type="SUPFAM" id="SSF57701">
    <property type="entry name" value="Zn2/Cys6 DNA-binding domain"/>
    <property type="match status" value="1"/>
</dbReference>
<keyword evidence="3" id="KW-0805">Transcription regulation</keyword>
<evidence type="ECO:0000256" key="7">
    <source>
        <dbReference type="SAM" id="MobiDB-lite"/>
    </source>
</evidence>
<organism evidence="9 10">
    <name type="scientific">Penicillium egyptiacum</name>
    <dbReference type="NCBI Taxonomy" id="1303716"/>
    <lineage>
        <taxon>Eukaryota</taxon>
        <taxon>Fungi</taxon>
        <taxon>Dikarya</taxon>
        <taxon>Ascomycota</taxon>
        <taxon>Pezizomycotina</taxon>
        <taxon>Eurotiomycetes</taxon>
        <taxon>Eurotiomycetidae</taxon>
        <taxon>Eurotiales</taxon>
        <taxon>Aspergillaceae</taxon>
        <taxon>Penicillium</taxon>
    </lineage>
</organism>
<dbReference type="SMART" id="SM00906">
    <property type="entry name" value="Fungal_trans"/>
    <property type="match status" value="1"/>
</dbReference>
<dbReference type="GO" id="GO:0006351">
    <property type="term" value="P:DNA-templated transcription"/>
    <property type="evidence" value="ECO:0007669"/>
    <property type="project" value="InterPro"/>
</dbReference>
<evidence type="ECO:0000256" key="6">
    <source>
        <dbReference type="ARBA" id="ARBA00023242"/>
    </source>
</evidence>
<dbReference type="Pfam" id="PF00172">
    <property type="entry name" value="Zn_clus"/>
    <property type="match status" value="1"/>
</dbReference>
<feature type="domain" description="Zn(2)-C6 fungal-type" evidence="8">
    <location>
        <begin position="27"/>
        <end position="58"/>
    </location>
</feature>
<dbReference type="Proteomes" id="UP001154252">
    <property type="component" value="Unassembled WGS sequence"/>
</dbReference>
<keyword evidence="4" id="KW-0238">DNA-binding</keyword>
<keyword evidence="10" id="KW-1185">Reference proteome</keyword>
<evidence type="ECO:0000256" key="2">
    <source>
        <dbReference type="ARBA" id="ARBA00022723"/>
    </source>
</evidence>
<dbReference type="EMBL" id="CAJVRC010000843">
    <property type="protein sequence ID" value="CAG8889839.1"/>
    <property type="molecule type" value="Genomic_DNA"/>
</dbReference>
<gene>
    <name evidence="9" type="ORF">PEGY_LOCUS1975</name>
</gene>
<dbReference type="PANTHER" id="PTHR31001:SF87">
    <property type="entry name" value="COL-21"/>
    <property type="match status" value="1"/>
</dbReference>
<dbReference type="InterPro" id="IPR050613">
    <property type="entry name" value="Sec_Metabolite_Reg"/>
</dbReference>
<dbReference type="PANTHER" id="PTHR31001">
    <property type="entry name" value="UNCHARACTERIZED TRANSCRIPTIONAL REGULATORY PROTEIN"/>
    <property type="match status" value="1"/>
</dbReference>
<dbReference type="Pfam" id="PF04082">
    <property type="entry name" value="Fungal_trans"/>
    <property type="match status" value="1"/>
</dbReference>
<name>A0A9W4KB34_9EURO</name>
<dbReference type="CDD" id="cd00067">
    <property type="entry name" value="GAL4"/>
    <property type="match status" value="1"/>
</dbReference>
<evidence type="ECO:0000259" key="8">
    <source>
        <dbReference type="PROSITE" id="PS50048"/>
    </source>
</evidence>
<evidence type="ECO:0000256" key="1">
    <source>
        <dbReference type="ARBA" id="ARBA00004123"/>
    </source>
</evidence>
<reference evidence="9" key="1">
    <citation type="submission" date="2021-07" db="EMBL/GenBank/DDBJ databases">
        <authorList>
            <person name="Branca A.L. A."/>
        </authorList>
    </citation>
    <scope>NUCLEOTIDE SEQUENCE</scope>
</reference>
<evidence type="ECO:0000256" key="4">
    <source>
        <dbReference type="ARBA" id="ARBA00023125"/>
    </source>
</evidence>
<evidence type="ECO:0000256" key="5">
    <source>
        <dbReference type="ARBA" id="ARBA00023163"/>
    </source>
</evidence>
<keyword evidence="2" id="KW-0479">Metal-binding</keyword>
<keyword evidence="5" id="KW-0804">Transcription</keyword>
<comment type="subcellular location">
    <subcellularLocation>
        <location evidence="1">Nucleus</location>
    </subcellularLocation>
</comment>
<dbReference type="PROSITE" id="PS00463">
    <property type="entry name" value="ZN2_CY6_FUNGAL_1"/>
    <property type="match status" value="1"/>
</dbReference>